<dbReference type="Proteomes" id="UP001143856">
    <property type="component" value="Unassembled WGS sequence"/>
</dbReference>
<organism evidence="1 2">
    <name type="scientific">Xylaria curta</name>
    <dbReference type="NCBI Taxonomy" id="42375"/>
    <lineage>
        <taxon>Eukaryota</taxon>
        <taxon>Fungi</taxon>
        <taxon>Dikarya</taxon>
        <taxon>Ascomycota</taxon>
        <taxon>Pezizomycotina</taxon>
        <taxon>Sordariomycetes</taxon>
        <taxon>Xylariomycetidae</taxon>
        <taxon>Xylariales</taxon>
        <taxon>Xylariaceae</taxon>
        <taxon>Xylaria</taxon>
    </lineage>
</organism>
<reference evidence="1" key="1">
    <citation type="submission" date="2022-10" db="EMBL/GenBank/DDBJ databases">
        <title>Genome Sequence of Xylaria curta.</title>
        <authorList>
            <person name="Buettner E."/>
        </authorList>
    </citation>
    <scope>NUCLEOTIDE SEQUENCE</scope>
    <source>
        <strain evidence="1">Babe10</strain>
    </source>
</reference>
<name>A0ACC1PGJ9_9PEZI</name>
<proteinExistence type="predicted"/>
<evidence type="ECO:0000313" key="2">
    <source>
        <dbReference type="Proteomes" id="UP001143856"/>
    </source>
</evidence>
<accession>A0ACC1PGJ9</accession>
<protein>
    <submittedName>
        <fullName evidence="1">Uncharacterized protein</fullName>
    </submittedName>
</protein>
<sequence>MTTAILWIVNGQFRNHCPDIPPLEFQTSQYRRTVGGQMPRDGATEATDLVVASEAGEQPVRKIDVKDLAGLTLYEKKCVLINREIDAIGMGRYQWTVWGLCGFGYMIDLLWAQAFGLVLSPMQQEFGFGSGQTGNITSSFNAGRYGRRFCLGCLGGRRRWAFNFTVLFASVFGLGLGASGNYTTFLVLTAFVGFGVGGNVPIDTTIALEFIPQNKRFLLAALSIFQPIGVVVCSAIAFGFIPTRSCSPNFSEPDPLPSCFKAGLEPGAPCCSRESNMGWRYFLYTLGAITLSVLVLRSAVFRLKESPKFLLCSGRDAEAVEVVRYIANKNGRPCNLTLADLERLTREEDSVGSSSTAGDRGVRKPSWKEKALFGGNRYMLLFNSWQMARLTLLVWLTYIFDFWGFTVAGAYLPQILALKNGSASKSLQFTYASYIYTYAPGILGVLLGAVMYRLPSIGRKWTMTLASGLMGASIFLFAIVDTVPKNLGLFTLEYFFQSMFNAVLYGWTPEAFPAPVRGSACGIASFWGRLFGIISPLIAQRLYASSTDGANDVGGGNINAVLYLAGGITLGCVVTTALLPSEKLETADEMS</sequence>
<gene>
    <name evidence="1" type="ORF">NUW58_g2731</name>
</gene>
<comment type="caution">
    <text evidence="1">The sequence shown here is derived from an EMBL/GenBank/DDBJ whole genome shotgun (WGS) entry which is preliminary data.</text>
</comment>
<dbReference type="EMBL" id="JAPDGR010000371">
    <property type="protein sequence ID" value="KAJ2990904.1"/>
    <property type="molecule type" value="Genomic_DNA"/>
</dbReference>
<keyword evidence="2" id="KW-1185">Reference proteome</keyword>
<evidence type="ECO:0000313" key="1">
    <source>
        <dbReference type="EMBL" id="KAJ2990904.1"/>
    </source>
</evidence>